<proteinExistence type="predicted"/>
<dbReference type="RefSeq" id="WP_234988199.1">
    <property type="nucleotide sequence ID" value="NZ_FQUG01000002.1"/>
</dbReference>
<sequence length="180" mass="20286">MITIVSVVVGAVILLAVITKIFFMIEGEPRVVVHGEKRTTLELDEITETEAVLSTKLAFENVGKQLATIVDCIARPQLPYEQYDGIEVRGKAEVEGIPREDDYFEAHLIERFKTLNIVIRIRLKARKNMDLRTALSHMVDVPVDIIYTELGRSPWKVSKTRIVLTAEEIAKVAGVELVEE</sequence>
<dbReference type="EMBL" id="FQUG01000002">
    <property type="protein sequence ID" value="SHE44656.1"/>
    <property type="molecule type" value="Genomic_DNA"/>
</dbReference>
<accession>A0A1M4TJT4</accession>
<reference evidence="1 2" key="1">
    <citation type="submission" date="2016-11" db="EMBL/GenBank/DDBJ databases">
        <authorList>
            <person name="Jaros S."/>
            <person name="Januszkiewicz K."/>
            <person name="Wedrychowicz H."/>
        </authorList>
    </citation>
    <scope>NUCLEOTIDE SEQUENCE [LARGE SCALE GENOMIC DNA]</scope>
    <source>
        <strain evidence="1 2">DSM 10502</strain>
    </source>
</reference>
<name>A0A1M4TJT4_9FIRM</name>
<gene>
    <name evidence="1" type="ORF">SAMN02745190_00503</name>
</gene>
<dbReference type="Proteomes" id="UP000184404">
    <property type="component" value="Unassembled WGS sequence"/>
</dbReference>
<evidence type="ECO:0000313" key="2">
    <source>
        <dbReference type="Proteomes" id="UP000184404"/>
    </source>
</evidence>
<dbReference type="AlphaFoldDB" id="A0A1M4TJT4"/>
<organism evidence="1 2">
    <name type="scientific">Schwartzia succinivorans DSM 10502</name>
    <dbReference type="NCBI Taxonomy" id="1123243"/>
    <lineage>
        <taxon>Bacteria</taxon>
        <taxon>Bacillati</taxon>
        <taxon>Bacillota</taxon>
        <taxon>Negativicutes</taxon>
        <taxon>Selenomonadales</taxon>
        <taxon>Selenomonadaceae</taxon>
        <taxon>Schwartzia</taxon>
    </lineage>
</organism>
<protein>
    <submittedName>
        <fullName evidence="1">Uncharacterized protein</fullName>
    </submittedName>
</protein>
<keyword evidence="2" id="KW-1185">Reference proteome</keyword>
<evidence type="ECO:0000313" key="1">
    <source>
        <dbReference type="EMBL" id="SHE44656.1"/>
    </source>
</evidence>
<dbReference type="STRING" id="1123243.SAMN02745190_00503"/>